<evidence type="ECO:0000256" key="10">
    <source>
        <dbReference type="RuleBase" id="RU364125"/>
    </source>
</evidence>
<comment type="subcellular location">
    <subcellularLocation>
        <location evidence="2">Cell membrane</location>
        <topology evidence="2">Single-pass membrane protein</topology>
    </subcellularLocation>
</comment>
<evidence type="ECO:0000256" key="6">
    <source>
        <dbReference type="ARBA" id="ARBA00022692"/>
    </source>
</evidence>
<dbReference type="GO" id="GO:0006935">
    <property type="term" value="P:chemotaxis"/>
    <property type="evidence" value="ECO:0007669"/>
    <property type="project" value="UniProtKB-KW"/>
</dbReference>
<dbReference type="PANTHER" id="PTHR35091:SF2">
    <property type="entry name" value="FLAGELLAR PROTEIN FLIL"/>
    <property type="match status" value="1"/>
</dbReference>
<dbReference type="Pfam" id="PF03748">
    <property type="entry name" value="FliL"/>
    <property type="match status" value="1"/>
</dbReference>
<evidence type="ECO:0000313" key="12">
    <source>
        <dbReference type="Proteomes" id="UP000637695"/>
    </source>
</evidence>
<gene>
    <name evidence="11" type="ORF">GCM10010885_00280</name>
</gene>
<evidence type="ECO:0000256" key="4">
    <source>
        <dbReference type="ARBA" id="ARBA00022475"/>
    </source>
</evidence>
<evidence type="ECO:0000256" key="9">
    <source>
        <dbReference type="ARBA" id="ARBA00023136"/>
    </source>
</evidence>
<dbReference type="InterPro" id="IPR005503">
    <property type="entry name" value="FliL"/>
</dbReference>
<evidence type="ECO:0000256" key="3">
    <source>
        <dbReference type="ARBA" id="ARBA00008281"/>
    </source>
</evidence>
<keyword evidence="4 10" id="KW-1003">Cell membrane</keyword>
<proteinExistence type="inferred from homology"/>
<evidence type="ECO:0000256" key="8">
    <source>
        <dbReference type="ARBA" id="ARBA00022989"/>
    </source>
</evidence>
<comment type="function">
    <text evidence="1 10">Controls the rotational direction of flagella during chemotaxis.</text>
</comment>
<dbReference type="Proteomes" id="UP000637695">
    <property type="component" value="Unassembled WGS sequence"/>
</dbReference>
<dbReference type="GO" id="GO:0071978">
    <property type="term" value="P:bacterial-type flagellum-dependent swarming motility"/>
    <property type="evidence" value="ECO:0007669"/>
    <property type="project" value="TreeGrafter"/>
</dbReference>
<dbReference type="GO" id="GO:0005886">
    <property type="term" value="C:plasma membrane"/>
    <property type="evidence" value="ECO:0007669"/>
    <property type="project" value="UniProtKB-SubCell"/>
</dbReference>
<evidence type="ECO:0000256" key="1">
    <source>
        <dbReference type="ARBA" id="ARBA00002254"/>
    </source>
</evidence>
<evidence type="ECO:0000256" key="2">
    <source>
        <dbReference type="ARBA" id="ARBA00004162"/>
    </source>
</evidence>
<keyword evidence="9 10" id="KW-0472">Membrane</keyword>
<dbReference type="AlphaFoldDB" id="A0A917K0G2"/>
<keyword evidence="12" id="KW-1185">Reference proteome</keyword>
<dbReference type="EMBL" id="BMOY01000001">
    <property type="protein sequence ID" value="GGI94683.1"/>
    <property type="molecule type" value="Genomic_DNA"/>
</dbReference>
<accession>A0A917K0G2</accession>
<dbReference type="GO" id="GO:0009425">
    <property type="term" value="C:bacterial-type flagellum basal body"/>
    <property type="evidence" value="ECO:0007669"/>
    <property type="project" value="InterPro"/>
</dbReference>
<dbReference type="PANTHER" id="PTHR35091">
    <property type="entry name" value="FLAGELLAR PROTEIN FLIL"/>
    <property type="match status" value="1"/>
</dbReference>
<reference evidence="11" key="1">
    <citation type="journal article" date="2014" name="Int. J. Syst. Evol. Microbiol.">
        <title>Complete genome sequence of Corynebacterium casei LMG S-19264T (=DSM 44701T), isolated from a smear-ripened cheese.</title>
        <authorList>
            <consortium name="US DOE Joint Genome Institute (JGI-PGF)"/>
            <person name="Walter F."/>
            <person name="Albersmeier A."/>
            <person name="Kalinowski J."/>
            <person name="Ruckert C."/>
        </authorList>
    </citation>
    <scope>NUCLEOTIDE SEQUENCE</scope>
    <source>
        <strain evidence="11">JCM 18487</strain>
    </source>
</reference>
<feature type="transmembrane region" description="Helical" evidence="10">
    <location>
        <begin position="6"/>
        <end position="29"/>
    </location>
</feature>
<evidence type="ECO:0000256" key="5">
    <source>
        <dbReference type="ARBA" id="ARBA00022500"/>
    </source>
</evidence>
<keyword evidence="7 10" id="KW-0283">Flagellar rotation</keyword>
<reference evidence="11" key="2">
    <citation type="submission" date="2020-09" db="EMBL/GenBank/DDBJ databases">
        <authorList>
            <person name="Sun Q."/>
            <person name="Ohkuma M."/>
        </authorList>
    </citation>
    <scope>NUCLEOTIDE SEQUENCE</scope>
    <source>
        <strain evidence="11">JCM 18487</strain>
    </source>
</reference>
<keyword evidence="5 10" id="KW-0145">Chemotaxis</keyword>
<comment type="similarity">
    <text evidence="3 10">Belongs to the FliL family.</text>
</comment>
<sequence>MNHPLRWMFIIIGSVAVVLAGAVGGYEYLKTSHKASHHALTPAQARALQLDLEPMTTDLKGDGLIQFSVTLQASDSATKQELNDLVPQIQDLLNATMRQYTAAQLRTSAGMAQLRADIRNRINRLLTHGRVTEVYLPQIIVQ</sequence>
<evidence type="ECO:0000256" key="7">
    <source>
        <dbReference type="ARBA" id="ARBA00022779"/>
    </source>
</evidence>
<keyword evidence="6 10" id="KW-0812">Transmembrane</keyword>
<dbReference type="RefSeq" id="WP_188880433.1">
    <property type="nucleotide sequence ID" value="NZ_BMOY01000001.1"/>
</dbReference>
<organism evidence="11 12">
    <name type="scientific">Alicyclobacillus cellulosilyticus</name>
    <dbReference type="NCBI Taxonomy" id="1003997"/>
    <lineage>
        <taxon>Bacteria</taxon>
        <taxon>Bacillati</taxon>
        <taxon>Bacillota</taxon>
        <taxon>Bacilli</taxon>
        <taxon>Bacillales</taxon>
        <taxon>Alicyclobacillaceae</taxon>
        <taxon>Alicyclobacillus</taxon>
    </lineage>
</organism>
<comment type="caution">
    <text evidence="11">The sequence shown here is derived from an EMBL/GenBank/DDBJ whole genome shotgun (WGS) entry which is preliminary data.</text>
</comment>
<evidence type="ECO:0000313" key="11">
    <source>
        <dbReference type="EMBL" id="GGI94683.1"/>
    </source>
</evidence>
<protein>
    <recommendedName>
        <fullName evidence="10">Flagellar protein FliL</fullName>
    </recommendedName>
</protein>
<name>A0A917K0G2_9BACL</name>
<keyword evidence="8 10" id="KW-1133">Transmembrane helix</keyword>